<organism evidence="2 3">
    <name type="scientific">Diaporthe eres</name>
    <name type="common">Phomopsis oblonga</name>
    <dbReference type="NCBI Taxonomy" id="83184"/>
    <lineage>
        <taxon>Eukaryota</taxon>
        <taxon>Fungi</taxon>
        <taxon>Dikarya</taxon>
        <taxon>Ascomycota</taxon>
        <taxon>Pezizomycotina</taxon>
        <taxon>Sordariomycetes</taxon>
        <taxon>Sordariomycetidae</taxon>
        <taxon>Diaporthales</taxon>
        <taxon>Diaporthaceae</taxon>
        <taxon>Diaporthe</taxon>
        <taxon>Diaporthe eres species complex</taxon>
    </lineage>
</organism>
<reference evidence="2 3" key="1">
    <citation type="submission" date="2024-02" db="EMBL/GenBank/DDBJ databases">
        <title>De novo assembly and annotation of 12 fungi associated with fruit tree decline syndrome in Ontario, Canada.</title>
        <authorList>
            <person name="Sulman M."/>
            <person name="Ellouze W."/>
            <person name="Ilyukhin E."/>
        </authorList>
    </citation>
    <scope>NUCLEOTIDE SEQUENCE [LARGE SCALE GENOMIC DNA]</scope>
    <source>
        <strain evidence="2 3">M169</strain>
    </source>
</reference>
<dbReference type="Proteomes" id="UP001430848">
    <property type="component" value="Unassembled WGS sequence"/>
</dbReference>
<feature type="compositionally biased region" description="Basic and acidic residues" evidence="1">
    <location>
        <begin position="50"/>
        <end position="71"/>
    </location>
</feature>
<sequence>MSGITDTAATQAHDVVEQAEVEEQKVQGDKAITGEGVGVEGSNTAGTGDQHAEGETKSKLDKVKEALHIKK</sequence>
<evidence type="ECO:0008006" key="4">
    <source>
        <dbReference type="Google" id="ProtNLM"/>
    </source>
</evidence>
<evidence type="ECO:0000313" key="3">
    <source>
        <dbReference type="Proteomes" id="UP001430848"/>
    </source>
</evidence>
<protein>
    <recommendedName>
        <fullName evidence="4">CsbD-like domain-containing protein</fullName>
    </recommendedName>
</protein>
<proteinExistence type="predicted"/>
<evidence type="ECO:0000256" key="1">
    <source>
        <dbReference type="SAM" id="MobiDB-lite"/>
    </source>
</evidence>
<evidence type="ECO:0000313" key="2">
    <source>
        <dbReference type="EMBL" id="KAK7726446.1"/>
    </source>
</evidence>
<feature type="region of interest" description="Disordered" evidence="1">
    <location>
        <begin position="1"/>
        <end position="71"/>
    </location>
</feature>
<keyword evidence="3" id="KW-1185">Reference proteome</keyword>
<feature type="compositionally biased region" description="Polar residues" evidence="1">
    <location>
        <begin position="1"/>
        <end position="10"/>
    </location>
</feature>
<gene>
    <name evidence="2" type="ORF">SLS63_007605</name>
</gene>
<accession>A0ABR1P4R8</accession>
<comment type="caution">
    <text evidence="2">The sequence shown here is derived from an EMBL/GenBank/DDBJ whole genome shotgun (WGS) entry which is preliminary data.</text>
</comment>
<name>A0ABR1P4R8_DIAER</name>
<dbReference type="EMBL" id="JAKNSF020000043">
    <property type="protein sequence ID" value="KAK7726446.1"/>
    <property type="molecule type" value="Genomic_DNA"/>
</dbReference>